<dbReference type="InterPro" id="IPR023346">
    <property type="entry name" value="Lysozyme-like_dom_sf"/>
</dbReference>
<evidence type="ECO:0000313" key="9">
    <source>
        <dbReference type="Proteomes" id="UP001164963"/>
    </source>
</evidence>
<dbReference type="Pfam" id="PF13406">
    <property type="entry name" value="SLT_2"/>
    <property type="match status" value="1"/>
</dbReference>
<dbReference type="Proteomes" id="UP001164963">
    <property type="component" value="Chromosome"/>
</dbReference>
<organism evidence="8 9">
    <name type="scientific">Streptomyces drozdowiczii</name>
    <dbReference type="NCBI Taxonomy" id="202862"/>
    <lineage>
        <taxon>Bacteria</taxon>
        <taxon>Bacillati</taxon>
        <taxon>Actinomycetota</taxon>
        <taxon>Actinomycetes</taxon>
        <taxon>Kitasatosporales</taxon>
        <taxon>Streptomycetaceae</taxon>
        <taxon>Streptomyces</taxon>
    </lineage>
</organism>
<evidence type="ECO:0000256" key="6">
    <source>
        <dbReference type="SAM" id="Phobius"/>
    </source>
</evidence>
<feature type="domain" description="NlpC/P60" evidence="7">
    <location>
        <begin position="260"/>
        <end position="405"/>
    </location>
</feature>
<dbReference type="InterPro" id="IPR038765">
    <property type="entry name" value="Papain-like_cys_pep_sf"/>
</dbReference>
<dbReference type="Gene3D" id="3.90.1720.10">
    <property type="entry name" value="endopeptidase domain like (from Nostoc punctiforme)"/>
    <property type="match status" value="1"/>
</dbReference>
<evidence type="ECO:0000256" key="3">
    <source>
        <dbReference type="ARBA" id="ARBA00022801"/>
    </source>
</evidence>
<keyword evidence="4" id="KW-0788">Thiol protease</keyword>
<sequence length="405" mass="42975">MSTATKPKPTSSAGTSEPMSSGKKWAIGLVIAGLLPWLFFILAMFIGTGLLPGGGASLHQDPVPTQTSCVEVAGIPKPTCEAYLSAEQKIKKVRPKCKNLKWTLLAGIGKIESHHGTFMGRKVNDKPGASYGDVEPPVIGPVLDGTHNTQRIPDTDGGKYDNDTTYDRAVGPTQFIPQTWESVAQDGDDDGDTDPQNVFDSALSTAALLCGKNSVDMSDPTTEHDAIYRYNHSEQYVKDVRNAKAEYDALGDITEPVNATGDAKKIIAAAKSQKGVPYSWGGGDTLGPSYGICCSPGGYSGRFIKGFDCSGLTEYAYGKAGIMIGGTAQAQHDSGKVRVTHQTNLKGAEPGDLLFFSDNPGSGKGIFHVSIYLGGNRQIEAPRTNDVVKESDVRMGSLDSIGHLK</sequence>
<keyword evidence="9" id="KW-1185">Reference proteome</keyword>
<dbReference type="InterPro" id="IPR000064">
    <property type="entry name" value="NLP_P60_dom"/>
</dbReference>
<feature type="compositionally biased region" description="Basic and acidic residues" evidence="5">
    <location>
        <begin position="153"/>
        <end position="162"/>
    </location>
</feature>
<feature type="transmembrane region" description="Helical" evidence="6">
    <location>
        <begin position="25"/>
        <end position="51"/>
    </location>
</feature>
<dbReference type="SUPFAM" id="SSF54001">
    <property type="entry name" value="Cysteine proteinases"/>
    <property type="match status" value="1"/>
</dbReference>
<keyword evidence="6" id="KW-0472">Membrane</keyword>
<evidence type="ECO:0000313" key="8">
    <source>
        <dbReference type="EMBL" id="UZK55641.1"/>
    </source>
</evidence>
<keyword evidence="3" id="KW-0378">Hydrolase</keyword>
<feature type="compositionally biased region" description="Polar residues" evidence="5">
    <location>
        <begin position="1"/>
        <end position="19"/>
    </location>
</feature>
<dbReference type="PROSITE" id="PS51935">
    <property type="entry name" value="NLPC_P60"/>
    <property type="match status" value="1"/>
</dbReference>
<reference evidence="8" key="1">
    <citation type="journal article" date="2022" name="Front. Microbiol.">
        <title>Mirubactin C rescues the lethal effect of cell wall biosynthesis mutations in Bacillus subtilis.</title>
        <authorList>
            <person name="Kepplinger B."/>
            <person name="Wen X."/>
            <person name="Tyler A.R."/>
            <person name="Kim B.Y."/>
            <person name="Brown J."/>
            <person name="Banks P."/>
            <person name="Dashti Y."/>
            <person name="Mackenzie E.S."/>
            <person name="Wills C."/>
            <person name="Kawai Y."/>
            <person name="Waldron K.J."/>
            <person name="Allenby N.E.E."/>
            <person name="Wu L.J."/>
            <person name="Hall M.J."/>
            <person name="Errington J."/>
        </authorList>
    </citation>
    <scope>NUCLEOTIDE SEQUENCE</scope>
    <source>
        <strain evidence="8">MDA8-470</strain>
    </source>
</reference>
<dbReference type="SUPFAM" id="SSF53955">
    <property type="entry name" value="Lysozyme-like"/>
    <property type="match status" value="1"/>
</dbReference>
<dbReference type="InterPro" id="IPR031304">
    <property type="entry name" value="SLT_2"/>
</dbReference>
<proteinExistence type="inferred from homology"/>
<feature type="region of interest" description="Disordered" evidence="5">
    <location>
        <begin position="1"/>
        <end position="21"/>
    </location>
</feature>
<evidence type="ECO:0000256" key="2">
    <source>
        <dbReference type="ARBA" id="ARBA00022670"/>
    </source>
</evidence>
<keyword evidence="2" id="KW-0645">Protease</keyword>
<feature type="region of interest" description="Disordered" evidence="5">
    <location>
        <begin position="141"/>
        <end position="162"/>
    </location>
</feature>
<gene>
    <name evidence="8" type="ORF">NEH16_17275</name>
</gene>
<dbReference type="PANTHER" id="PTHR47359:SF3">
    <property type="entry name" value="NLP_P60 DOMAIN-CONTAINING PROTEIN-RELATED"/>
    <property type="match status" value="1"/>
</dbReference>
<accession>A0ABY6PV38</accession>
<dbReference type="PANTHER" id="PTHR47359">
    <property type="entry name" value="PEPTIDOGLYCAN DL-ENDOPEPTIDASE CWLO"/>
    <property type="match status" value="1"/>
</dbReference>
<keyword evidence="6" id="KW-1133">Transmembrane helix</keyword>
<dbReference type="InterPro" id="IPR051794">
    <property type="entry name" value="PG_Endopeptidase_C40"/>
</dbReference>
<comment type="similarity">
    <text evidence="1">Belongs to the peptidase C40 family.</text>
</comment>
<evidence type="ECO:0000259" key="7">
    <source>
        <dbReference type="PROSITE" id="PS51935"/>
    </source>
</evidence>
<dbReference type="Pfam" id="PF00877">
    <property type="entry name" value="NLPC_P60"/>
    <property type="match status" value="1"/>
</dbReference>
<protein>
    <submittedName>
        <fullName evidence="8">NlpC/P60 family protein</fullName>
    </submittedName>
</protein>
<evidence type="ECO:0000256" key="5">
    <source>
        <dbReference type="SAM" id="MobiDB-lite"/>
    </source>
</evidence>
<keyword evidence="6" id="KW-0812">Transmembrane</keyword>
<evidence type="ECO:0000256" key="4">
    <source>
        <dbReference type="ARBA" id="ARBA00022807"/>
    </source>
</evidence>
<name>A0ABY6PV38_9ACTN</name>
<evidence type="ECO:0000256" key="1">
    <source>
        <dbReference type="ARBA" id="ARBA00007074"/>
    </source>
</evidence>
<dbReference type="RefSeq" id="WP_265543451.1">
    <property type="nucleotide sequence ID" value="NZ_CP098740.1"/>
</dbReference>
<dbReference type="EMBL" id="CP098740">
    <property type="protein sequence ID" value="UZK55641.1"/>
    <property type="molecule type" value="Genomic_DNA"/>
</dbReference>